<reference evidence="1" key="1">
    <citation type="journal article" date="2019" name="Philos. Trans. R. Soc. Lond., B, Biol. Sci.">
        <title>Targeted metagenomic recovery of four divergent viruses reveals shared and distinctive characteristics of giant viruses of marine eukaryotes.</title>
        <authorList>
            <person name="Needham D.M."/>
            <person name="Poirier C."/>
            <person name="Hehenberger E."/>
            <person name="Jimenez V."/>
            <person name="Swalwell J.E."/>
            <person name="Santoro A.E."/>
            <person name="Worden A.Z."/>
        </authorList>
    </citation>
    <scope>NUCLEOTIDE SEQUENCE</scope>
    <source>
        <strain evidence="1">MPacV-611</strain>
    </source>
</reference>
<protein>
    <submittedName>
        <fullName evidence="1">Uncharacterized protein</fullName>
    </submittedName>
</protein>
<sequence>MKRNNLSKLINYRMTVYKKLLLKNLKNNKNELFFNRFILNSDYVYFNLWVDICTTYTNFKTNLKKLDKLVDMFEKTNDIILFKELFQLDKDWYEYYKCNADINGNLINNETRLGVNKYYVKDITYIQKRLNLNLDDALTFYVKLKFILIGNVKMI</sequence>
<accession>A0A5J6VKC6</accession>
<name>A0A5J6VKC6_9VIRU</name>
<evidence type="ECO:0000313" key="1">
    <source>
        <dbReference type="EMBL" id="QFG74323.1"/>
    </source>
</evidence>
<dbReference type="EMBL" id="MN448286">
    <property type="protein sequence ID" value="QFG74323.1"/>
    <property type="molecule type" value="Genomic_DNA"/>
</dbReference>
<proteinExistence type="predicted"/>
<organism evidence="1">
    <name type="scientific">Megaviridae environmental sample</name>
    <dbReference type="NCBI Taxonomy" id="1737588"/>
    <lineage>
        <taxon>Viruses</taxon>
        <taxon>Varidnaviria</taxon>
        <taxon>Bamfordvirae</taxon>
        <taxon>Nucleocytoviricota</taxon>
        <taxon>Megaviricetes</taxon>
        <taxon>Imitervirales</taxon>
        <taxon>Mimiviridae</taxon>
        <taxon>environmental samples</taxon>
    </lineage>
</organism>